<proteinExistence type="predicted"/>
<dbReference type="Proteomes" id="UP000460435">
    <property type="component" value="Unassembled WGS sequence"/>
</dbReference>
<dbReference type="SUPFAM" id="SSF54637">
    <property type="entry name" value="Thioesterase/thiol ester dehydrase-isomerase"/>
    <property type="match status" value="1"/>
</dbReference>
<gene>
    <name evidence="1" type="ORF">F7O44_14055</name>
</gene>
<organism evidence="1 2">
    <name type="scientific">Phytoactinopolyspora mesophila</name>
    <dbReference type="NCBI Taxonomy" id="2650750"/>
    <lineage>
        <taxon>Bacteria</taxon>
        <taxon>Bacillati</taxon>
        <taxon>Actinomycetota</taxon>
        <taxon>Actinomycetes</taxon>
        <taxon>Jiangellales</taxon>
        <taxon>Jiangellaceae</taxon>
        <taxon>Phytoactinopolyspora</taxon>
    </lineage>
</organism>
<evidence type="ECO:0000313" key="2">
    <source>
        <dbReference type="Proteomes" id="UP000460435"/>
    </source>
</evidence>
<dbReference type="InterPro" id="IPR029069">
    <property type="entry name" value="HotDog_dom_sf"/>
</dbReference>
<evidence type="ECO:0008006" key="3">
    <source>
        <dbReference type="Google" id="ProtNLM"/>
    </source>
</evidence>
<sequence>MTLTIGRRFRGPSTSGNGGYVASLVAAGLGVDVATVTLRIPPPLDVELRVLDGPEGLLLVDGDTTVAEGVPAAEAELEAVAPVPADDAREASASYPGLQRHPFPECFVCGTERAPGDGMRLFPGRLGDGRTACVWTVEPDVAKDPRFVWAALDCPGGWSAPIEGRPMVLGRMTARVADVPEAGEKCVVMGLLIGSEGRKTWTATTAYGADGRELGRAHSTWIRVPTE</sequence>
<dbReference type="Gene3D" id="3.10.129.10">
    <property type="entry name" value="Hotdog Thioesterase"/>
    <property type="match status" value="1"/>
</dbReference>
<comment type="caution">
    <text evidence="1">The sequence shown here is derived from an EMBL/GenBank/DDBJ whole genome shotgun (WGS) entry which is preliminary data.</text>
</comment>
<name>A0A7K3M581_9ACTN</name>
<dbReference type="EMBL" id="WLZY01000004">
    <property type="protein sequence ID" value="NDL58197.1"/>
    <property type="molecule type" value="Genomic_DNA"/>
</dbReference>
<accession>A0A7K3M581</accession>
<evidence type="ECO:0000313" key="1">
    <source>
        <dbReference type="EMBL" id="NDL58197.1"/>
    </source>
</evidence>
<keyword evidence="2" id="KW-1185">Reference proteome</keyword>
<protein>
    <recommendedName>
        <fullName evidence="3">Thioesterase family protein</fullName>
    </recommendedName>
</protein>
<reference evidence="1 2" key="1">
    <citation type="submission" date="2019-11" db="EMBL/GenBank/DDBJ databases">
        <authorList>
            <person name="Li X.-J."/>
            <person name="Feng X.-M."/>
        </authorList>
    </citation>
    <scope>NUCLEOTIDE SEQUENCE [LARGE SCALE GENOMIC DNA]</scope>
    <source>
        <strain evidence="1 2">XMNu-373</strain>
    </source>
</reference>
<dbReference type="AlphaFoldDB" id="A0A7K3M581"/>